<evidence type="ECO:0000259" key="3">
    <source>
        <dbReference type="PROSITE" id="PS51186"/>
    </source>
</evidence>
<proteinExistence type="predicted"/>
<reference evidence="4 5" key="1">
    <citation type="submission" date="2016-07" db="EMBL/GenBank/DDBJ databases">
        <title>Developing Vibrio natriegens as a novel, fast-growing host for biotechnology.</title>
        <authorList>
            <person name="Weinstock M.T."/>
            <person name="Hesek E.D."/>
            <person name="Wilson C.M."/>
            <person name="Gibson D.G."/>
        </authorList>
    </citation>
    <scope>NUCLEOTIDE SEQUENCE [LARGE SCALE GENOMIC DNA]</scope>
    <source>
        <strain evidence="4 5">ATCC 14048</strain>
    </source>
</reference>
<feature type="domain" description="N-acetyltransferase" evidence="3">
    <location>
        <begin position="1"/>
        <end position="142"/>
    </location>
</feature>
<keyword evidence="1" id="KW-0808">Transferase</keyword>
<dbReference type="PROSITE" id="PS51186">
    <property type="entry name" value="GNAT"/>
    <property type="match status" value="1"/>
</dbReference>
<dbReference type="CDD" id="cd04301">
    <property type="entry name" value="NAT_SF"/>
    <property type="match status" value="1"/>
</dbReference>
<dbReference type="Gene3D" id="3.40.630.30">
    <property type="match status" value="1"/>
</dbReference>
<dbReference type="EMBL" id="CP016345">
    <property type="protein sequence ID" value="ANQ12448.1"/>
    <property type="molecule type" value="Genomic_DNA"/>
</dbReference>
<dbReference type="Pfam" id="PF13508">
    <property type="entry name" value="Acetyltransf_7"/>
    <property type="match status" value="1"/>
</dbReference>
<evidence type="ECO:0000256" key="2">
    <source>
        <dbReference type="ARBA" id="ARBA00023315"/>
    </source>
</evidence>
<evidence type="ECO:0000313" key="4">
    <source>
        <dbReference type="EMBL" id="ANQ12448.1"/>
    </source>
</evidence>
<dbReference type="Proteomes" id="UP000092741">
    <property type="component" value="Chromosome 1"/>
</dbReference>
<dbReference type="PANTHER" id="PTHR43800:SF1">
    <property type="entry name" value="PEPTIDYL-LYSINE N-ACETYLTRANSFERASE YJAB"/>
    <property type="match status" value="1"/>
</dbReference>
<protein>
    <submittedName>
        <fullName evidence="4">GCN5 family acetyltransferase</fullName>
    </submittedName>
</protein>
<dbReference type="KEGG" id="vna:PN96_06740"/>
<evidence type="ECO:0000256" key="1">
    <source>
        <dbReference type="ARBA" id="ARBA00022679"/>
    </source>
</evidence>
<dbReference type="NCBIfam" id="NF007853">
    <property type="entry name" value="PRK10562.1"/>
    <property type="match status" value="1"/>
</dbReference>
<dbReference type="InterPro" id="IPR016181">
    <property type="entry name" value="Acyl_CoA_acyltransferase"/>
</dbReference>
<dbReference type="InterPro" id="IPR000182">
    <property type="entry name" value="GNAT_dom"/>
</dbReference>
<accession>A0AAN0Y1L2</accession>
<dbReference type="SUPFAM" id="SSF55729">
    <property type="entry name" value="Acyl-CoA N-acyltransferases (Nat)"/>
    <property type="match status" value="1"/>
</dbReference>
<sequence length="147" mass="16808">MIRKYNKNDLDSVLEIWLNASVQAHNFVSAEFWESQLDNMRNIYIPSSETYVYEVESKVIGFYALYENNLAAIFVAPERQGEGIGKQLLSHAKAQRTVLSLSVYKENQASCQFYLSQGFKVVSEQLDEHTGHPELTMCLSTKKAFND</sequence>
<name>A0AAN0Y1L2_VIBNA</name>
<dbReference type="RefSeq" id="WP_020333123.1">
    <property type="nucleotide sequence ID" value="NZ_ATFJ01000002.1"/>
</dbReference>
<evidence type="ECO:0000313" key="5">
    <source>
        <dbReference type="Proteomes" id="UP000092741"/>
    </source>
</evidence>
<organism evidence="4 5">
    <name type="scientific">Vibrio natriegens NBRC 15636 = ATCC 14048 = DSM 759</name>
    <dbReference type="NCBI Taxonomy" id="1219067"/>
    <lineage>
        <taxon>Bacteria</taxon>
        <taxon>Pseudomonadati</taxon>
        <taxon>Pseudomonadota</taxon>
        <taxon>Gammaproteobacteria</taxon>
        <taxon>Vibrionales</taxon>
        <taxon>Vibrionaceae</taxon>
        <taxon>Vibrio</taxon>
    </lineage>
</organism>
<gene>
    <name evidence="4" type="ORF">BA890_06610</name>
</gene>
<dbReference type="PANTHER" id="PTHR43800">
    <property type="entry name" value="PEPTIDYL-LYSINE N-ACETYLTRANSFERASE YJAB"/>
    <property type="match status" value="1"/>
</dbReference>
<keyword evidence="2" id="KW-0012">Acyltransferase</keyword>
<keyword evidence="5" id="KW-1185">Reference proteome</keyword>
<dbReference type="GO" id="GO:0016747">
    <property type="term" value="F:acyltransferase activity, transferring groups other than amino-acyl groups"/>
    <property type="evidence" value="ECO:0007669"/>
    <property type="project" value="InterPro"/>
</dbReference>
<dbReference type="AlphaFoldDB" id="A0AAN0Y1L2"/>
<dbReference type="GeneID" id="70912484"/>